<organism evidence="8 9">
    <name type="scientific">Cervus elaphus hippelaphus</name>
    <name type="common">European red deer</name>
    <dbReference type="NCBI Taxonomy" id="46360"/>
    <lineage>
        <taxon>Eukaryota</taxon>
        <taxon>Metazoa</taxon>
        <taxon>Chordata</taxon>
        <taxon>Craniata</taxon>
        <taxon>Vertebrata</taxon>
        <taxon>Euteleostomi</taxon>
        <taxon>Mammalia</taxon>
        <taxon>Eutheria</taxon>
        <taxon>Laurasiatheria</taxon>
        <taxon>Artiodactyla</taxon>
        <taxon>Ruminantia</taxon>
        <taxon>Pecora</taxon>
        <taxon>Cervidae</taxon>
        <taxon>Cervinae</taxon>
        <taxon>Cervus</taxon>
    </lineage>
</organism>
<name>A0A212CJ17_CEREH</name>
<dbReference type="GO" id="GO:0003924">
    <property type="term" value="F:GTPase activity"/>
    <property type="evidence" value="ECO:0007669"/>
    <property type="project" value="InterPro"/>
</dbReference>
<dbReference type="Pfam" id="PF04799">
    <property type="entry name" value="Fzo_mitofusin"/>
    <property type="match status" value="1"/>
</dbReference>
<evidence type="ECO:0000256" key="2">
    <source>
        <dbReference type="ARBA" id="ARBA00022741"/>
    </source>
</evidence>
<feature type="coiled-coil region" evidence="6">
    <location>
        <begin position="262"/>
        <end position="313"/>
    </location>
</feature>
<dbReference type="FunFam" id="1.20.5.110:FF:000012">
    <property type="entry name" value="Mitofusin 2"/>
    <property type="match status" value="1"/>
</dbReference>
<evidence type="ECO:0000259" key="7">
    <source>
        <dbReference type="Pfam" id="PF04799"/>
    </source>
</evidence>
<dbReference type="AlphaFoldDB" id="A0A212CJ17"/>
<keyword evidence="9" id="KW-1185">Reference proteome</keyword>
<evidence type="ECO:0000256" key="5">
    <source>
        <dbReference type="ARBA" id="ARBA00023136"/>
    </source>
</evidence>
<dbReference type="EMBL" id="MKHE01000019">
    <property type="protein sequence ID" value="OWK06028.1"/>
    <property type="molecule type" value="Genomic_DNA"/>
</dbReference>
<dbReference type="OrthoDB" id="6256226at2759"/>
<accession>A0A212CJ17</accession>
<keyword evidence="6" id="KW-0175">Coiled coil</keyword>
<keyword evidence="2" id="KW-0547">Nucleotide-binding</keyword>
<comment type="caution">
    <text evidence="8">The sequence shown here is derived from an EMBL/GenBank/DDBJ whole genome shotgun (WGS) entry which is preliminary data.</text>
</comment>
<dbReference type="InterPro" id="IPR027094">
    <property type="entry name" value="Mitofusin_fam"/>
</dbReference>
<dbReference type="InterPro" id="IPR006884">
    <property type="entry name" value="Fzo/mitofusin_HR2"/>
</dbReference>
<evidence type="ECO:0000313" key="9">
    <source>
        <dbReference type="Proteomes" id="UP000242450"/>
    </source>
</evidence>
<comment type="subcellular location">
    <subcellularLocation>
        <location evidence="1">Membrane</location>
    </subcellularLocation>
</comment>
<evidence type="ECO:0000256" key="6">
    <source>
        <dbReference type="SAM" id="Coils"/>
    </source>
</evidence>
<dbReference type="PANTHER" id="PTHR10465">
    <property type="entry name" value="TRANSMEMBRANE GTPASE FZO1"/>
    <property type="match status" value="1"/>
</dbReference>
<proteinExistence type="predicted"/>
<keyword evidence="4" id="KW-0342">GTP-binding</keyword>
<dbReference type="SUPFAM" id="SSF111479">
    <property type="entry name" value="Fzo-like conserved region"/>
    <property type="match status" value="1"/>
</dbReference>
<dbReference type="GO" id="GO:0005741">
    <property type="term" value="C:mitochondrial outer membrane"/>
    <property type="evidence" value="ECO:0007669"/>
    <property type="project" value="InterPro"/>
</dbReference>
<protein>
    <recommendedName>
        <fullName evidence="7">Fzo/mitofusin HR2 domain-containing protein</fullName>
    </recommendedName>
</protein>
<dbReference type="GO" id="GO:0051646">
    <property type="term" value="P:mitochondrion localization"/>
    <property type="evidence" value="ECO:0007669"/>
    <property type="project" value="TreeGrafter"/>
</dbReference>
<evidence type="ECO:0000313" key="8">
    <source>
        <dbReference type="EMBL" id="OWK06028.1"/>
    </source>
</evidence>
<reference evidence="8 9" key="1">
    <citation type="journal article" date="2018" name="Mol. Genet. Genomics">
        <title>The red deer Cervus elaphus genome CerEla1.0: sequencing, annotating, genes, and chromosomes.</title>
        <authorList>
            <person name="Bana N.A."/>
            <person name="Nyiri A."/>
            <person name="Nagy J."/>
            <person name="Frank K."/>
            <person name="Nagy T."/>
            <person name="Steger V."/>
            <person name="Schiller M."/>
            <person name="Lakatos P."/>
            <person name="Sugar L."/>
            <person name="Horn P."/>
            <person name="Barta E."/>
            <person name="Orosz L."/>
        </authorList>
    </citation>
    <scope>NUCLEOTIDE SEQUENCE [LARGE SCALE GENOMIC DNA]</scope>
    <source>
        <strain evidence="8">Hungarian</strain>
    </source>
</reference>
<feature type="domain" description="Fzo/mitofusin HR2" evidence="7">
    <location>
        <begin position="252"/>
        <end position="315"/>
    </location>
</feature>
<dbReference type="GO" id="GO:0005525">
    <property type="term" value="F:GTP binding"/>
    <property type="evidence" value="ECO:0007669"/>
    <property type="project" value="UniProtKB-KW"/>
</dbReference>
<dbReference type="GO" id="GO:0008053">
    <property type="term" value="P:mitochondrial fusion"/>
    <property type="evidence" value="ECO:0007669"/>
    <property type="project" value="InterPro"/>
</dbReference>
<evidence type="ECO:0000256" key="4">
    <source>
        <dbReference type="ARBA" id="ARBA00023134"/>
    </source>
</evidence>
<sequence length="322" mass="36980">MCYGLGPSQECISQSAVKTKFEQHTIRAKQILETVKNIMDSINVAAAEKRVYSIEEREDQIDRLDFIRNQMNLLTLDVKKKIREVTEEVANKVSCAMTDEICRLSVLVDEFCSEFHPTPSVLKVYKNELNKHIEDGMGRNLADRCTNEVNASMLQSQQEIIENLKPLLPAGIQNKLHTLVPCKKFDLSYDLNCHKLCSDFQEDIVFRFSLGWSSLVHRFLGPTNAQRVLLGLSEPIFQVGDESKAYYASEEMEMATTFARLCQQVDITQKHLEEEIARLSKEIDQLEKIQNNSKLLRNKAVQLENQLENFTKRFLHSSSEES</sequence>
<gene>
    <name evidence="8" type="ORF">Celaphus_00012515</name>
</gene>
<keyword evidence="3" id="KW-0378">Hydrolase</keyword>
<dbReference type="Gene3D" id="1.20.5.110">
    <property type="match status" value="1"/>
</dbReference>
<evidence type="ECO:0000256" key="1">
    <source>
        <dbReference type="ARBA" id="ARBA00004370"/>
    </source>
</evidence>
<keyword evidence="5" id="KW-0472">Membrane</keyword>
<dbReference type="Proteomes" id="UP000242450">
    <property type="component" value="Chromosome 19"/>
</dbReference>
<evidence type="ECO:0000256" key="3">
    <source>
        <dbReference type="ARBA" id="ARBA00022801"/>
    </source>
</evidence>
<dbReference type="PANTHER" id="PTHR10465:SF2">
    <property type="entry name" value="MITOFUSIN-1"/>
    <property type="match status" value="1"/>
</dbReference>